<evidence type="ECO:0000256" key="1">
    <source>
        <dbReference type="ARBA" id="ARBA00023004"/>
    </source>
</evidence>
<keyword evidence="1" id="KW-0408">Iron</keyword>
<protein>
    <submittedName>
        <fullName evidence="3">FeoA family protein</fullName>
    </submittedName>
</protein>
<evidence type="ECO:0000259" key="2">
    <source>
        <dbReference type="SMART" id="SM00899"/>
    </source>
</evidence>
<dbReference type="InterPro" id="IPR008988">
    <property type="entry name" value="Transcriptional_repressor_C"/>
</dbReference>
<dbReference type="AlphaFoldDB" id="A0AAE9XRB0"/>
<evidence type="ECO:0000313" key="3">
    <source>
        <dbReference type="EMBL" id="WCL53706.1"/>
    </source>
</evidence>
<dbReference type="PANTHER" id="PTHR42954:SF2">
    <property type="entry name" value="FE(2+) TRANSPORT PROTEIN A"/>
    <property type="match status" value="1"/>
</dbReference>
<gene>
    <name evidence="3" type="ORF">PH603_14290</name>
</gene>
<dbReference type="Gene3D" id="2.30.30.90">
    <property type="match status" value="1"/>
</dbReference>
<dbReference type="GO" id="GO:0046914">
    <property type="term" value="F:transition metal ion binding"/>
    <property type="evidence" value="ECO:0007669"/>
    <property type="project" value="InterPro"/>
</dbReference>
<dbReference type="SMART" id="SM00899">
    <property type="entry name" value="FeoA"/>
    <property type="match status" value="1"/>
</dbReference>
<evidence type="ECO:0000313" key="4">
    <source>
        <dbReference type="Proteomes" id="UP001217500"/>
    </source>
</evidence>
<dbReference type="KEGG" id="gso:PH603_14290"/>
<name>A0AAE9XRB0_9PROT</name>
<feature type="domain" description="Ferrous iron transporter FeoA-like" evidence="2">
    <location>
        <begin position="9"/>
        <end position="87"/>
    </location>
</feature>
<reference evidence="3" key="1">
    <citation type="submission" date="2023-01" db="EMBL/GenBank/DDBJ databases">
        <title>The genome sequence of Kordiimonadaceae bacterium 6D33.</title>
        <authorList>
            <person name="Liu Y."/>
        </authorList>
    </citation>
    <scope>NUCLEOTIDE SEQUENCE</scope>
    <source>
        <strain evidence="3">6D33</strain>
    </source>
</reference>
<organism evidence="3 4">
    <name type="scientific">Gimibacter soli</name>
    <dbReference type="NCBI Taxonomy" id="3024400"/>
    <lineage>
        <taxon>Bacteria</taxon>
        <taxon>Pseudomonadati</taxon>
        <taxon>Pseudomonadota</taxon>
        <taxon>Alphaproteobacteria</taxon>
        <taxon>Kordiimonadales</taxon>
        <taxon>Temperatibacteraceae</taxon>
        <taxon>Gimibacter</taxon>
    </lineage>
</organism>
<dbReference type="InterPro" id="IPR052713">
    <property type="entry name" value="FeoA"/>
</dbReference>
<dbReference type="InterPro" id="IPR007167">
    <property type="entry name" value="Fe-transptr_FeoA-like"/>
</dbReference>
<dbReference type="InterPro" id="IPR038157">
    <property type="entry name" value="FeoA_core_dom"/>
</dbReference>
<dbReference type="PANTHER" id="PTHR42954">
    <property type="entry name" value="FE(2+) TRANSPORT PROTEIN A"/>
    <property type="match status" value="1"/>
</dbReference>
<dbReference type="EMBL" id="CP116805">
    <property type="protein sequence ID" value="WCL53706.1"/>
    <property type="molecule type" value="Genomic_DNA"/>
</dbReference>
<proteinExistence type="predicted"/>
<dbReference type="SUPFAM" id="SSF50037">
    <property type="entry name" value="C-terminal domain of transcriptional repressors"/>
    <property type="match status" value="1"/>
</dbReference>
<accession>A0AAE9XRB0</accession>
<keyword evidence="4" id="KW-1185">Reference proteome</keyword>
<sequence>MLQQTGETMRLGTLAPGQGGRIVAIEEADTPNAAENAERLRELGFAEELDATVLHQSPFGRDPIVVAVGSMTVALRRAEANLIVVKSQ</sequence>
<dbReference type="Pfam" id="PF04023">
    <property type="entry name" value="FeoA"/>
    <property type="match status" value="1"/>
</dbReference>
<dbReference type="RefSeq" id="WP_289503240.1">
    <property type="nucleotide sequence ID" value="NZ_CP116805.1"/>
</dbReference>
<dbReference type="Proteomes" id="UP001217500">
    <property type="component" value="Chromosome"/>
</dbReference>